<dbReference type="InterPro" id="IPR011935">
    <property type="entry name" value="CHP02231"/>
</dbReference>
<dbReference type="RefSeq" id="WP_395417492.1">
    <property type="nucleotide sequence ID" value="NZ_JBIPKE010000017.1"/>
</dbReference>
<reference evidence="4 5" key="1">
    <citation type="journal article" date="2013" name="Int. J. Syst. Evol. Microbiol.">
        <title>Marinoscillum luteum sp. nov., isolated from marine sediment.</title>
        <authorList>
            <person name="Cha I.T."/>
            <person name="Park S.J."/>
            <person name="Kim S.J."/>
            <person name="Kim J.G."/>
            <person name="Jung M.Y."/>
            <person name="Shin K.S."/>
            <person name="Kwon K.K."/>
            <person name="Yang S.H."/>
            <person name="Seo Y.S."/>
            <person name="Rhee S.K."/>
        </authorList>
    </citation>
    <scope>NUCLEOTIDE SEQUENCE [LARGE SCALE GENOMIC DNA]</scope>
    <source>
        <strain evidence="4 5">KCTC 23939</strain>
    </source>
</reference>
<feature type="chain" id="PRO_5045459556" evidence="2">
    <location>
        <begin position="19"/>
        <end position="526"/>
    </location>
</feature>
<dbReference type="InterPro" id="IPR037291">
    <property type="entry name" value="DUF4139"/>
</dbReference>
<dbReference type="InterPro" id="IPR008207">
    <property type="entry name" value="Sig_transdc_His_kin_Hpt_dom"/>
</dbReference>
<evidence type="ECO:0000313" key="4">
    <source>
        <dbReference type="EMBL" id="MFH6984058.1"/>
    </source>
</evidence>
<name>A0ABW7N934_9BACT</name>
<dbReference type="NCBIfam" id="TIGR02231">
    <property type="entry name" value="mucoidy inhibitor MuiA family protein"/>
    <property type="match status" value="1"/>
</dbReference>
<gene>
    <name evidence="4" type="ORF">ACHKAR_11445</name>
</gene>
<dbReference type="InterPro" id="IPR025554">
    <property type="entry name" value="DUF4140"/>
</dbReference>
<evidence type="ECO:0000256" key="1">
    <source>
        <dbReference type="PROSITE-ProRule" id="PRU00110"/>
    </source>
</evidence>
<sequence length="526" mass="59530">MKFIIVCFLSFGLWSVSAKGIDSKVESVTIFLNQAQVSRSSNIAIGPETKQLVFTGLSSMLDPNSVQVKGQGDFIIMGTTFRQNYLTEENLPDAVKSLKDKIELLEGEIANVDNQQWALKSEEEMLKANQVIKGANQNLGVNELKAMTEYYRIRIQAIKDKDYELQLERRELDKALKKVKNQLEEQHAREQMVSGEVVVDINTSKTQMVHLDLSYVVSGAYWNPTYDLRATSSAQKIDLLYKANVYQNSGENWENVKLTLSTSNPSIGGWLPTVRPWYLDFFSAALYQNKLAMPAARSEAFEPMPMEEEVLMESVADYTQMSEGLTSVNYEIALPVTVLSGGKEVTVAIREERVEVEFLYQSTPKLSERVYLVAKTKNWQRLDLLPGEMSVFYEGGFVNKTYLNPEGELEGLNISLGVDQGVQISRKPVRDLTNDQLIGNKRRISYQYEIKVKNNRSKSIDIEVFDQLPLSKNTDIEIGEIALGGAQRNEKTGLLTWSFTLEPTMEKSMKFGYEVKYPKDKRVSGL</sequence>
<evidence type="ECO:0000256" key="2">
    <source>
        <dbReference type="SAM" id="SignalP"/>
    </source>
</evidence>
<evidence type="ECO:0000313" key="5">
    <source>
        <dbReference type="Proteomes" id="UP001610063"/>
    </source>
</evidence>
<comment type="caution">
    <text evidence="4">The sequence shown here is derived from an EMBL/GenBank/DDBJ whole genome shotgun (WGS) entry which is preliminary data.</text>
</comment>
<protein>
    <submittedName>
        <fullName evidence="4">Mucoidy inhibitor MuiA family protein</fullName>
    </submittedName>
</protein>
<proteinExistence type="predicted"/>
<keyword evidence="2" id="KW-0732">Signal</keyword>
<keyword evidence="5" id="KW-1185">Reference proteome</keyword>
<dbReference type="PROSITE" id="PS50894">
    <property type="entry name" value="HPT"/>
    <property type="match status" value="1"/>
</dbReference>
<dbReference type="Pfam" id="PF13600">
    <property type="entry name" value="DUF4140"/>
    <property type="match status" value="1"/>
</dbReference>
<dbReference type="Pfam" id="PF13598">
    <property type="entry name" value="DUF4139"/>
    <property type="match status" value="1"/>
</dbReference>
<accession>A0ABW7N934</accession>
<comment type="caution">
    <text evidence="1">Lacks conserved residue(s) required for the propagation of feature annotation.</text>
</comment>
<dbReference type="PANTHER" id="PTHR31005:SF8">
    <property type="entry name" value="DUF4139 DOMAIN-CONTAINING PROTEIN"/>
    <property type="match status" value="1"/>
</dbReference>
<evidence type="ECO:0000259" key="3">
    <source>
        <dbReference type="PROSITE" id="PS50894"/>
    </source>
</evidence>
<feature type="signal peptide" evidence="2">
    <location>
        <begin position="1"/>
        <end position="18"/>
    </location>
</feature>
<feature type="domain" description="HPt" evidence="3">
    <location>
        <begin position="83"/>
        <end position="190"/>
    </location>
</feature>
<organism evidence="4 5">
    <name type="scientific">Marinoscillum luteum</name>
    <dbReference type="NCBI Taxonomy" id="861051"/>
    <lineage>
        <taxon>Bacteria</taxon>
        <taxon>Pseudomonadati</taxon>
        <taxon>Bacteroidota</taxon>
        <taxon>Cytophagia</taxon>
        <taxon>Cytophagales</taxon>
        <taxon>Reichenbachiellaceae</taxon>
        <taxon>Marinoscillum</taxon>
    </lineage>
</organism>
<dbReference type="PANTHER" id="PTHR31005">
    <property type="entry name" value="DUF4139 DOMAIN-CONTAINING PROTEIN"/>
    <property type="match status" value="1"/>
</dbReference>
<dbReference type="EMBL" id="JBIPKE010000017">
    <property type="protein sequence ID" value="MFH6984058.1"/>
    <property type="molecule type" value="Genomic_DNA"/>
</dbReference>
<dbReference type="Proteomes" id="UP001610063">
    <property type="component" value="Unassembled WGS sequence"/>
</dbReference>